<reference evidence="3" key="1">
    <citation type="journal article" date="2023" name="Mol. Phylogenet. Evol.">
        <title>Genome-scale phylogeny and comparative genomics of the fungal order Sordariales.</title>
        <authorList>
            <person name="Hensen N."/>
            <person name="Bonometti L."/>
            <person name="Westerberg I."/>
            <person name="Brannstrom I.O."/>
            <person name="Guillou S."/>
            <person name="Cros-Aarteil S."/>
            <person name="Calhoun S."/>
            <person name="Haridas S."/>
            <person name="Kuo A."/>
            <person name="Mondo S."/>
            <person name="Pangilinan J."/>
            <person name="Riley R."/>
            <person name="LaButti K."/>
            <person name="Andreopoulos B."/>
            <person name="Lipzen A."/>
            <person name="Chen C."/>
            <person name="Yan M."/>
            <person name="Daum C."/>
            <person name="Ng V."/>
            <person name="Clum A."/>
            <person name="Steindorff A."/>
            <person name="Ohm R.A."/>
            <person name="Martin F."/>
            <person name="Silar P."/>
            <person name="Natvig D.O."/>
            <person name="Lalanne C."/>
            <person name="Gautier V."/>
            <person name="Ament-Velasquez S.L."/>
            <person name="Kruys A."/>
            <person name="Hutchinson M.I."/>
            <person name="Powell A.J."/>
            <person name="Barry K."/>
            <person name="Miller A.N."/>
            <person name="Grigoriev I.V."/>
            <person name="Debuchy R."/>
            <person name="Gladieux P."/>
            <person name="Hiltunen Thoren M."/>
            <person name="Johannesson H."/>
        </authorList>
    </citation>
    <scope>NUCLEOTIDE SEQUENCE [LARGE SCALE GENOMIC DNA]</scope>
    <source>
        <strain evidence="3">CBS 284.82</strain>
    </source>
</reference>
<dbReference type="Gene3D" id="1.10.1200.10">
    <property type="entry name" value="ACP-like"/>
    <property type="match status" value="1"/>
</dbReference>
<dbReference type="InterPro" id="IPR029058">
    <property type="entry name" value="AB_hydrolase_fold"/>
</dbReference>
<dbReference type="GO" id="GO:0016787">
    <property type="term" value="F:hydrolase activity"/>
    <property type="evidence" value="ECO:0007669"/>
    <property type="project" value="UniProtKB-KW"/>
</dbReference>
<evidence type="ECO:0000313" key="3">
    <source>
        <dbReference type="Proteomes" id="UP001303115"/>
    </source>
</evidence>
<dbReference type="SUPFAM" id="SSF53474">
    <property type="entry name" value="alpha/beta-Hydrolases"/>
    <property type="match status" value="1"/>
</dbReference>
<dbReference type="Gene3D" id="3.40.50.1820">
    <property type="entry name" value="alpha/beta hydrolase"/>
    <property type="match status" value="1"/>
</dbReference>
<dbReference type="InterPro" id="IPR001031">
    <property type="entry name" value="Thioesterase"/>
</dbReference>
<keyword evidence="2" id="KW-0378">Hydrolase</keyword>
<dbReference type="InterPro" id="IPR036736">
    <property type="entry name" value="ACP-like_sf"/>
</dbReference>
<dbReference type="Pfam" id="PF00975">
    <property type="entry name" value="Thioesterase"/>
    <property type="match status" value="1"/>
</dbReference>
<dbReference type="Pfam" id="PF00550">
    <property type="entry name" value="PP-binding"/>
    <property type="match status" value="1"/>
</dbReference>
<proteinExistence type="predicted"/>
<sequence>MNPLQSTLGISTHDVPSRVLHIIASELHVPVDDLKDDDIEFSELGVDALVAPPIIGKIAQATALQLPEDIFETFGTIAPFKKHIATLAQKTQHLKAEPGPALSVLIRNSTAKNTKGSQNLFLLPDGSGAAMAYARIPALPNVRIYAMNSPFLHNADNYTCTIEQLASLWAEAIAEIQPRGPYMLGGWSAGGYYAYEVMRHLQRKGEVVDRLVLIDSPCRTVFEALPFEVVLYLASNGLMGEPGRNANNNKAAPQWLVDHFKATLRAVDAYRPEGIASGGLAWPSTPGVFIIWASEPLLEEGRAAAAGLDPNVKVTRLLLQSRSDFGPNGWDTLFPPGASVRVAVVSCNHFNIVHPPNASHPHVEKLGRLLRDVVHPEGEAAWVNEWHRVGVSSS</sequence>
<dbReference type="InterPro" id="IPR009081">
    <property type="entry name" value="PP-bd_ACP"/>
</dbReference>
<dbReference type="PROSITE" id="PS50075">
    <property type="entry name" value="CARRIER"/>
    <property type="match status" value="1"/>
</dbReference>
<dbReference type="AlphaFoldDB" id="A0AAN6PMT7"/>
<gene>
    <name evidence="2" type="ORF">C8A01DRAFT_14313</name>
</gene>
<evidence type="ECO:0000259" key="1">
    <source>
        <dbReference type="PROSITE" id="PS50075"/>
    </source>
</evidence>
<evidence type="ECO:0000313" key="2">
    <source>
        <dbReference type="EMBL" id="KAK4042014.1"/>
    </source>
</evidence>
<comment type="caution">
    <text evidence="2">The sequence shown here is derived from an EMBL/GenBank/DDBJ whole genome shotgun (WGS) entry which is preliminary data.</text>
</comment>
<keyword evidence="3" id="KW-1185">Reference proteome</keyword>
<name>A0AAN6PMT7_9PEZI</name>
<protein>
    <submittedName>
        <fullName evidence="2">Alpha/Beta hydrolase protein</fullName>
    </submittedName>
</protein>
<organism evidence="2 3">
    <name type="scientific">Parachaetomium inaequale</name>
    <dbReference type="NCBI Taxonomy" id="2588326"/>
    <lineage>
        <taxon>Eukaryota</taxon>
        <taxon>Fungi</taxon>
        <taxon>Dikarya</taxon>
        <taxon>Ascomycota</taxon>
        <taxon>Pezizomycotina</taxon>
        <taxon>Sordariomycetes</taxon>
        <taxon>Sordariomycetidae</taxon>
        <taxon>Sordariales</taxon>
        <taxon>Chaetomiaceae</taxon>
        <taxon>Parachaetomium</taxon>
    </lineage>
</organism>
<feature type="domain" description="Carrier" evidence="1">
    <location>
        <begin position="13"/>
        <end position="88"/>
    </location>
</feature>
<accession>A0AAN6PMT7</accession>
<dbReference type="EMBL" id="MU854347">
    <property type="protein sequence ID" value="KAK4042014.1"/>
    <property type="molecule type" value="Genomic_DNA"/>
</dbReference>
<dbReference type="Proteomes" id="UP001303115">
    <property type="component" value="Unassembled WGS sequence"/>
</dbReference>
<dbReference type="SUPFAM" id="SSF47336">
    <property type="entry name" value="ACP-like"/>
    <property type="match status" value="1"/>
</dbReference>